<evidence type="ECO:0000313" key="3">
    <source>
        <dbReference type="Proteomes" id="UP000034293"/>
    </source>
</evidence>
<dbReference type="EMBL" id="LBZA01000015">
    <property type="protein sequence ID" value="KKR63951.1"/>
    <property type="molecule type" value="Genomic_DNA"/>
</dbReference>
<proteinExistence type="predicted"/>
<dbReference type="Proteomes" id="UP000034293">
    <property type="component" value="Unassembled WGS sequence"/>
</dbReference>
<name>A0A0G0SNF0_9BACT</name>
<feature type="transmembrane region" description="Helical" evidence="1">
    <location>
        <begin position="7"/>
        <end position="27"/>
    </location>
</feature>
<reference evidence="2 3" key="1">
    <citation type="journal article" date="2015" name="Nature">
        <title>rRNA introns, odd ribosomes, and small enigmatic genomes across a large radiation of phyla.</title>
        <authorList>
            <person name="Brown C.T."/>
            <person name="Hug L.A."/>
            <person name="Thomas B.C."/>
            <person name="Sharon I."/>
            <person name="Castelle C.J."/>
            <person name="Singh A."/>
            <person name="Wilkins M.J."/>
            <person name="Williams K.H."/>
            <person name="Banfield J.F."/>
        </authorList>
    </citation>
    <scope>NUCLEOTIDE SEQUENCE [LARGE SCALE GENOMIC DNA]</scope>
</reference>
<keyword evidence="1" id="KW-1133">Transmembrane helix</keyword>
<sequence length="187" mass="20617">MLKNKKVILAIAVISLLSILYIVYISLSGGGGTNRKTKIPETGASYNNLTPGISTEDDVIGQMGTAVKENRSDTITTLEYESNNPNFNNQFSMDSGILTLVKQIVSSKDDVTISSINEKYGNYKNVLYKSSSYSGFNLYIYPDKGLAYIGHQGSGIILEIWYFKPTTFNEFKTSFGQAFSENPVEGQ</sequence>
<organism evidence="2 3">
    <name type="scientific">Candidatus Woesebacteria bacterium GW2011_GWA1_40_43</name>
    <dbReference type="NCBI Taxonomy" id="1618553"/>
    <lineage>
        <taxon>Bacteria</taxon>
        <taxon>Candidatus Woeseibacteriota</taxon>
    </lineage>
</organism>
<protein>
    <submittedName>
        <fullName evidence="2">Uncharacterized protein</fullName>
    </submittedName>
</protein>
<keyword evidence="1" id="KW-0472">Membrane</keyword>
<keyword evidence="1" id="KW-0812">Transmembrane</keyword>
<gene>
    <name evidence="2" type="ORF">UU02_C0015G0004</name>
</gene>
<accession>A0A0G0SNF0</accession>
<comment type="caution">
    <text evidence="2">The sequence shown here is derived from an EMBL/GenBank/DDBJ whole genome shotgun (WGS) entry which is preliminary data.</text>
</comment>
<evidence type="ECO:0000256" key="1">
    <source>
        <dbReference type="SAM" id="Phobius"/>
    </source>
</evidence>
<evidence type="ECO:0000313" key="2">
    <source>
        <dbReference type="EMBL" id="KKR63951.1"/>
    </source>
</evidence>
<dbReference type="AlphaFoldDB" id="A0A0G0SNF0"/>